<dbReference type="Proteomes" id="UP000250043">
    <property type="component" value="Unassembled WGS sequence"/>
</dbReference>
<feature type="region of interest" description="Disordered" evidence="1">
    <location>
        <begin position="345"/>
        <end position="371"/>
    </location>
</feature>
<evidence type="ECO:0000313" key="2">
    <source>
        <dbReference type="EMBL" id="OCH94945.1"/>
    </source>
</evidence>
<organism evidence="2 3">
    <name type="scientific">Obba rivulosa</name>
    <dbReference type="NCBI Taxonomy" id="1052685"/>
    <lineage>
        <taxon>Eukaryota</taxon>
        <taxon>Fungi</taxon>
        <taxon>Dikarya</taxon>
        <taxon>Basidiomycota</taxon>
        <taxon>Agaricomycotina</taxon>
        <taxon>Agaricomycetes</taxon>
        <taxon>Polyporales</taxon>
        <taxon>Gelatoporiaceae</taxon>
        <taxon>Obba</taxon>
    </lineage>
</organism>
<dbReference type="AlphaFoldDB" id="A0A8E2DSE0"/>
<gene>
    <name evidence="2" type="ORF">OBBRIDRAFT_20106</name>
</gene>
<proteinExistence type="predicted"/>
<sequence length="371" mass="41252">MRVRSRRAYECPARPGYSMRVNNRHSRILSVPCPLRVYVRDIPGAVSDRLPLLPGPLRQVHIHLCRFVERWVRRAEGSCGALPAGRGVRSHRGRNAQRVRFAGDGHHERGHGARGEGDAVHMVRRARGGGVAHVLRGAAVGGYRVQRGAVCVVHVAVRLERGRRGGRLRQWRRARRVTWLAFDAACAKGVEAGVAAPQELARSRALLHFVDEGVEPLARYVLIYPVFYFGHGPLVQPICGEWSCVWDDARSDEAPLLGRGRRPRAQVAKDVCCAQMAQERARHGAQAGVVRGEHRHGLCAACPVRELRVRPAAEREDGGAREHHVSGWRTLKGVCKGFERVVRMPGMGPARDERTMLDDDTSRKQLTGHMP</sequence>
<evidence type="ECO:0000256" key="1">
    <source>
        <dbReference type="SAM" id="MobiDB-lite"/>
    </source>
</evidence>
<keyword evidence="3" id="KW-1185">Reference proteome</keyword>
<protein>
    <submittedName>
        <fullName evidence="2">Uncharacterized protein</fullName>
    </submittedName>
</protein>
<dbReference type="EMBL" id="KV722339">
    <property type="protein sequence ID" value="OCH94945.1"/>
    <property type="molecule type" value="Genomic_DNA"/>
</dbReference>
<feature type="compositionally biased region" description="Basic and acidic residues" evidence="1">
    <location>
        <begin position="350"/>
        <end position="363"/>
    </location>
</feature>
<evidence type="ECO:0000313" key="3">
    <source>
        <dbReference type="Proteomes" id="UP000250043"/>
    </source>
</evidence>
<reference evidence="2 3" key="1">
    <citation type="submission" date="2016-07" db="EMBL/GenBank/DDBJ databases">
        <title>Draft genome of the white-rot fungus Obba rivulosa 3A-2.</title>
        <authorList>
            <consortium name="DOE Joint Genome Institute"/>
            <person name="Miettinen O."/>
            <person name="Riley R."/>
            <person name="Acob R."/>
            <person name="Barry K."/>
            <person name="Cullen D."/>
            <person name="De Vries R."/>
            <person name="Hainaut M."/>
            <person name="Hatakka A."/>
            <person name="Henrissat B."/>
            <person name="Hilden K."/>
            <person name="Kuo R."/>
            <person name="Labutti K."/>
            <person name="Lipzen A."/>
            <person name="Makela M.R."/>
            <person name="Sandor L."/>
            <person name="Spatafora J.W."/>
            <person name="Grigoriev I.V."/>
            <person name="Hibbett D.S."/>
        </authorList>
    </citation>
    <scope>NUCLEOTIDE SEQUENCE [LARGE SCALE GENOMIC DNA]</scope>
    <source>
        <strain evidence="2 3">3A-2</strain>
    </source>
</reference>
<accession>A0A8E2DSE0</accession>
<name>A0A8E2DSE0_9APHY</name>